<keyword evidence="1" id="KW-0472">Membrane</keyword>
<comment type="caution">
    <text evidence="2">The sequence shown here is derived from an EMBL/GenBank/DDBJ whole genome shotgun (WGS) entry which is preliminary data.</text>
</comment>
<evidence type="ECO:0000313" key="3">
    <source>
        <dbReference type="Proteomes" id="UP000815325"/>
    </source>
</evidence>
<keyword evidence="3" id="KW-1185">Reference proteome</keyword>
<organism evidence="2 3">
    <name type="scientific">Dunaliella salina</name>
    <name type="common">Green alga</name>
    <name type="synonym">Protococcus salinus</name>
    <dbReference type="NCBI Taxonomy" id="3046"/>
    <lineage>
        <taxon>Eukaryota</taxon>
        <taxon>Viridiplantae</taxon>
        <taxon>Chlorophyta</taxon>
        <taxon>core chlorophytes</taxon>
        <taxon>Chlorophyceae</taxon>
        <taxon>CS clade</taxon>
        <taxon>Chlamydomonadales</taxon>
        <taxon>Dunaliellaceae</taxon>
        <taxon>Dunaliella</taxon>
    </lineage>
</organism>
<gene>
    <name evidence="2" type="ORF">DUNSADRAFT_4873</name>
</gene>
<protein>
    <recommendedName>
        <fullName evidence="4">Encoded protein</fullName>
    </recommendedName>
</protein>
<evidence type="ECO:0000256" key="1">
    <source>
        <dbReference type="SAM" id="Phobius"/>
    </source>
</evidence>
<accession>A0ABQ7GR88</accession>
<feature type="transmembrane region" description="Helical" evidence="1">
    <location>
        <begin position="12"/>
        <end position="32"/>
    </location>
</feature>
<keyword evidence="1" id="KW-0812">Transmembrane</keyword>
<proteinExistence type="predicted"/>
<dbReference type="EMBL" id="MU069629">
    <property type="protein sequence ID" value="KAF5837092.1"/>
    <property type="molecule type" value="Genomic_DNA"/>
</dbReference>
<keyword evidence="1" id="KW-1133">Transmembrane helix</keyword>
<reference evidence="2" key="1">
    <citation type="submission" date="2017-08" db="EMBL/GenBank/DDBJ databases">
        <authorList>
            <person name="Polle J.E."/>
            <person name="Barry K."/>
            <person name="Cushman J."/>
            <person name="Schmutz J."/>
            <person name="Tran D."/>
            <person name="Hathwaick L.T."/>
            <person name="Yim W.C."/>
            <person name="Jenkins J."/>
            <person name="Mckie-Krisberg Z.M."/>
            <person name="Prochnik S."/>
            <person name="Lindquist E."/>
            <person name="Dockter R.B."/>
            <person name="Adam C."/>
            <person name="Molina H."/>
            <person name="Bunkerborg J."/>
            <person name="Jin E."/>
            <person name="Buchheim M."/>
            <person name="Magnuson J."/>
        </authorList>
    </citation>
    <scope>NUCLEOTIDE SEQUENCE</scope>
    <source>
        <strain evidence="2">CCAP 19/18</strain>
    </source>
</reference>
<name>A0ABQ7GR88_DUNSA</name>
<evidence type="ECO:0000313" key="2">
    <source>
        <dbReference type="EMBL" id="KAF5837092.1"/>
    </source>
</evidence>
<sequence length="71" mass="8050">MRLYWTARHSRLLEGVSVHMSIWLAVCLWILLLHMDLHSLLGACEVMMDSPPTLGILLTAEMLGVVDQTIF</sequence>
<dbReference type="Proteomes" id="UP000815325">
    <property type="component" value="Unassembled WGS sequence"/>
</dbReference>
<evidence type="ECO:0008006" key="4">
    <source>
        <dbReference type="Google" id="ProtNLM"/>
    </source>
</evidence>